<organism evidence="2 3">
    <name type="scientific">Chengkuizengella marina</name>
    <dbReference type="NCBI Taxonomy" id="2507566"/>
    <lineage>
        <taxon>Bacteria</taxon>
        <taxon>Bacillati</taxon>
        <taxon>Bacillota</taxon>
        <taxon>Bacilli</taxon>
        <taxon>Bacillales</taxon>
        <taxon>Paenibacillaceae</taxon>
        <taxon>Chengkuizengella</taxon>
    </lineage>
</organism>
<keyword evidence="1" id="KW-1133">Transmembrane helix</keyword>
<dbReference type="OrthoDB" id="9789943at2"/>
<protein>
    <submittedName>
        <fullName evidence="2">DUF58 domain-containing protein</fullName>
    </submittedName>
</protein>
<keyword evidence="1" id="KW-0472">Membrane</keyword>
<dbReference type="PANTHER" id="PTHR34351:SF2">
    <property type="entry name" value="DUF58 DOMAIN-CONTAINING PROTEIN"/>
    <property type="match status" value="1"/>
</dbReference>
<evidence type="ECO:0000313" key="2">
    <source>
        <dbReference type="EMBL" id="NBI27901.1"/>
    </source>
</evidence>
<accession>A0A6N9PWL0</accession>
<dbReference type="RefSeq" id="WP_160644305.1">
    <property type="nucleotide sequence ID" value="NZ_SIJB01000007.1"/>
</dbReference>
<proteinExistence type="predicted"/>
<dbReference type="PANTHER" id="PTHR34351">
    <property type="entry name" value="SLR1927 PROTEIN-RELATED"/>
    <property type="match status" value="1"/>
</dbReference>
<reference evidence="2 3" key="1">
    <citation type="submission" date="2019-01" db="EMBL/GenBank/DDBJ databases">
        <title>Chengkuizengella sp. nov., isolated from deep-sea sediment of East Pacific Ocean.</title>
        <authorList>
            <person name="Yang J."/>
            <person name="Lai Q."/>
            <person name="Shao Z."/>
        </authorList>
    </citation>
    <scope>NUCLEOTIDE SEQUENCE [LARGE SCALE GENOMIC DNA]</scope>
    <source>
        <strain evidence="2 3">YPA3-1-1</strain>
    </source>
</reference>
<dbReference type="Proteomes" id="UP000448943">
    <property type="component" value="Unassembled WGS sequence"/>
</dbReference>
<feature type="transmembrane region" description="Helical" evidence="1">
    <location>
        <begin position="12"/>
        <end position="30"/>
    </location>
</feature>
<name>A0A6N9PWL0_9BACL</name>
<dbReference type="AlphaFoldDB" id="A0A6N9PWL0"/>
<feature type="transmembrane region" description="Helical" evidence="1">
    <location>
        <begin position="36"/>
        <end position="54"/>
    </location>
</feature>
<evidence type="ECO:0000313" key="3">
    <source>
        <dbReference type="Proteomes" id="UP000448943"/>
    </source>
</evidence>
<keyword evidence="3" id="KW-1185">Reference proteome</keyword>
<sequence>MMWEKEVHIPEIFKHLGYILPIVFVLTYFLVSSPFFLYSMFFIFVIYGINYYNLQTIHNKIRLIDKKKTIRLFPNEMATIPVVIKHKGIIPLTQGHISFQCSDTIKCLNTSSSIEGNNRSIYKFPISYQYKSMKSYSIEILAKKRGTANLQNLELKAIDPFYISYSSLLYKYKFRTEVIVFPEPKQIANVNMLTKMKGGDYVTHHSLFEDTSLIRGAREYTVNDPFSRVHWGLSAKNNTLMTKEFDKTTYVKWTIILNVLLDHPSSWSFSSKFEDYISYATYMCQYAHKFDIPFEMYSNVVMNYNQSQFHIETGKGKTHLLKSMEMLSRISPGGFSINLLPFYTSLKRKLDQDGIIIYIGNQGDKTVNFLSSQNQSGTTIFTVDVTDDSANLKPFTMSARRGSFA</sequence>
<comment type="caution">
    <text evidence="2">The sequence shown here is derived from an EMBL/GenBank/DDBJ whole genome shotgun (WGS) entry which is preliminary data.</text>
</comment>
<keyword evidence="1" id="KW-0812">Transmembrane</keyword>
<gene>
    <name evidence="2" type="ORF">ERL59_02860</name>
</gene>
<evidence type="ECO:0000256" key="1">
    <source>
        <dbReference type="SAM" id="Phobius"/>
    </source>
</evidence>
<dbReference type="EMBL" id="SIJB01000007">
    <property type="protein sequence ID" value="NBI27901.1"/>
    <property type="molecule type" value="Genomic_DNA"/>
</dbReference>